<name>A0A448WLF1_9PLAT</name>
<keyword evidence="2" id="KW-1185">Reference proteome</keyword>
<accession>A0A448WLF1</accession>
<reference evidence="1" key="1">
    <citation type="submission" date="2018-11" db="EMBL/GenBank/DDBJ databases">
        <authorList>
            <consortium name="Pathogen Informatics"/>
        </authorList>
    </citation>
    <scope>NUCLEOTIDE SEQUENCE</scope>
</reference>
<dbReference type="Proteomes" id="UP000784294">
    <property type="component" value="Unassembled WGS sequence"/>
</dbReference>
<proteinExistence type="predicted"/>
<protein>
    <submittedName>
        <fullName evidence="1">Uncharacterized protein</fullName>
    </submittedName>
</protein>
<sequence length="149" mass="16063">MDVFASSGNDHVPASQVYAAAVEGGVAETPDAILRCGSFSAHPDWAECSGFPSKALHFELGSVWCWRDLDSTNSVPVVWREEDFSLHFRGVISPGRGQDPISSLEVGSDLAADAIEIKLNSELKPGRVSFGTLFAMEKWLSISPLSSSY</sequence>
<dbReference type="AlphaFoldDB" id="A0A448WLF1"/>
<organism evidence="1 2">
    <name type="scientific">Protopolystoma xenopodis</name>
    <dbReference type="NCBI Taxonomy" id="117903"/>
    <lineage>
        <taxon>Eukaryota</taxon>
        <taxon>Metazoa</taxon>
        <taxon>Spiralia</taxon>
        <taxon>Lophotrochozoa</taxon>
        <taxon>Platyhelminthes</taxon>
        <taxon>Monogenea</taxon>
        <taxon>Polyopisthocotylea</taxon>
        <taxon>Polystomatidea</taxon>
        <taxon>Polystomatidae</taxon>
        <taxon>Protopolystoma</taxon>
    </lineage>
</organism>
<dbReference type="EMBL" id="CAAALY010021310">
    <property type="protein sequence ID" value="VEL14484.1"/>
    <property type="molecule type" value="Genomic_DNA"/>
</dbReference>
<comment type="caution">
    <text evidence="1">The sequence shown here is derived from an EMBL/GenBank/DDBJ whole genome shotgun (WGS) entry which is preliminary data.</text>
</comment>
<evidence type="ECO:0000313" key="2">
    <source>
        <dbReference type="Proteomes" id="UP000784294"/>
    </source>
</evidence>
<evidence type="ECO:0000313" key="1">
    <source>
        <dbReference type="EMBL" id="VEL14484.1"/>
    </source>
</evidence>
<gene>
    <name evidence="1" type="ORF">PXEA_LOCUS7924</name>
</gene>